<dbReference type="PROSITE" id="PS51257">
    <property type="entry name" value="PROKAR_LIPOPROTEIN"/>
    <property type="match status" value="1"/>
</dbReference>
<dbReference type="Gene3D" id="3.40.50.2300">
    <property type="match status" value="1"/>
</dbReference>
<dbReference type="Pfam" id="PF00512">
    <property type="entry name" value="HisKA"/>
    <property type="match status" value="1"/>
</dbReference>
<sequence>MFFMRPQTARPKRPGRLAPRRRQPLPVAGLAACVAASADCECRLTRLTSIIAALDQAIAFVTPSGVIAEINDRYLAWLGRSRQDVLGENLAVLDLETEDYQAQAFLDLFRRGVAHAPVSFASHIAGREVTVKLQPVIEAAVFTGLIVSLIDVTTLVEARLGVEREKSFLEQVITIAGAAICIVNRDDVVVTINDEFTAITGYSRDQALGRQRAELLRESPPSPCPAQTTDATVQKRQSSILTRTGHRLTILKNAAPLRDANGRASGGIESFVDVSDLIRAQHEAEESSRMKSVFLANMSHEIRTPLNAIMGLSQLLLTAGLPPEHREYVETMRSAGEGLLVILNDILDFSRIEIGRLEIRPAPLDIDRLLEEVRRVMAQSASDRGLTLTIERDPTLPRVLVCDPVRLKQILLNLLSNAIKFTLSGRVALSVTRAAPLPGLHGGEDPPIWTRFQVKDTGPGIPESMHERIFEPFVQTEDALVQNPGGTGLGLSISNRLTRLLGGTGLDVSSQPGQGSTFFFTLPLTEPAAVSTRVAALPLPPLADFGWLKILVAEDNALNRFLLQKILEKLGVGRMDFVGDGNEAVRNVLAAVADGAPYHIIFMDLRMPGLDGLSAARTLRQAGIDTPIVALTAQAAEDDALRCRQAGMSAYFSKPYRINDLEAVLTEFASGKTPRKTS</sequence>
<evidence type="ECO:0000256" key="6">
    <source>
        <dbReference type="PROSITE-ProRule" id="PRU00169"/>
    </source>
</evidence>
<dbReference type="Pfam" id="PF00072">
    <property type="entry name" value="Response_reg"/>
    <property type="match status" value="1"/>
</dbReference>
<feature type="domain" description="Histidine kinase" evidence="8">
    <location>
        <begin position="297"/>
        <end position="526"/>
    </location>
</feature>
<comment type="caution">
    <text evidence="12">The sequence shown here is derived from an EMBL/GenBank/DDBJ whole genome shotgun (WGS) entry which is preliminary data.</text>
</comment>
<dbReference type="CDD" id="cd00082">
    <property type="entry name" value="HisKA"/>
    <property type="match status" value="1"/>
</dbReference>
<evidence type="ECO:0000256" key="2">
    <source>
        <dbReference type="ARBA" id="ARBA00012438"/>
    </source>
</evidence>
<comment type="catalytic activity">
    <reaction evidence="1">
        <text>ATP + protein L-histidine = ADP + protein N-phospho-L-histidine.</text>
        <dbReference type="EC" id="2.7.13.3"/>
    </reaction>
</comment>
<reference evidence="12 13" key="1">
    <citation type="submission" date="2020-01" db="EMBL/GenBank/DDBJ databases">
        <title>Genome sequence of Desulfovibrio aerotolerans DSM 16695(T).</title>
        <authorList>
            <person name="Karnachuk O."/>
            <person name="Avakyan M."/>
            <person name="Mardanov A."/>
            <person name="Kadnikov V."/>
            <person name="Ravin N."/>
        </authorList>
    </citation>
    <scope>NUCLEOTIDE SEQUENCE [LARGE SCALE GENOMIC DNA]</scope>
    <source>
        <strain evidence="12 13">DSM 16695</strain>
    </source>
</reference>
<evidence type="ECO:0000259" key="9">
    <source>
        <dbReference type="PROSITE" id="PS50110"/>
    </source>
</evidence>
<dbReference type="SUPFAM" id="SSF55874">
    <property type="entry name" value="ATPase domain of HSP90 chaperone/DNA topoisomerase II/histidine kinase"/>
    <property type="match status" value="1"/>
</dbReference>
<evidence type="ECO:0000256" key="3">
    <source>
        <dbReference type="ARBA" id="ARBA00022553"/>
    </source>
</evidence>
<proteinExistence type="predicted"/>
<dbReference type="SMART" id="SM00448">
    <property type="entry name" value="REC"/>
    <property type="match status" value="1"/>
</dbReference>
<evidence type="ECO:0000259" key="8">
    <source>
        <dbReference type="PROSITE" id="PS50109"/>
    </source>
</evidence>
<dbReference type="SUPFAM" id="SSF52172">
    <property type="entry name" value="CheY-like"/>
    <property type="match status" value="1"/>
</dbReference>
<feature type="compositionally biased region" description="Basic residues" evidence="7">
    <location>
        <begin position="10"/>
        <end position="20"/>
    </location>
</feature>
<dbReference type="CDD" id="cd16922">
    <property type="entry name" value="HATPase_EvgS-ArcB-TorS-like"/>
    <property type="match status" value="1"/>
</dbReference>
<dbReference type="CDD" id="cd17546">
    <property type="entry name" value="REC_hyHK_CKI1_RcsC-like"/>
    <property type="match status" value="1"/>
</dbReference>
<keyword evidence="4" id="KW-0808">Transferase</keyword>
<dbReference type="InterPro" id="IPR035965">
    <property type="entry name" value="PAS-like_dom_sf"/>
</dbReference>
<dbReference type="InterPro" id="IPR011006">
    <property type="entry name" value="CheY-like_superfamily"/>
</dbReference>
<keyword evidence="13" id="KW-1185">Reference proteome</keyword>
<dbReference type="Gene3D" id="3.30.450.20">
    <property type="entry name" value="PAS domain"/>
    <property type="match status" value="2"/>
</dbReference>
<dbReference type="NCBIfam" id="TIGR00229">
    <property type="entry name" value="sensory_box"/>
    <property type="match status" value="1"/>
</dbReference>
<dbReference type="InterPro" id="IPR036890">
    <property type="entry name" value="HATPase_C_sf"/>
</dbReference>
<dbReference type="InterPro" id="IPR004358">
    <property type="entry name" value="Sig_transdc_His_kin-like_C"/>
</dbReference>
<dbReference type="SUPFAM" id="SSF47384">
    <property type="entry name" value="Homodimeric domain of signal transducing histidine kinase"/>
    <property type="match status" value="1"/>
</dbReference>
<feature type="domain" description="PAC" evidence="11">
    <location>
        <begin position="234"/>
        <end position="286"/>
    </location>
</feature>
<evidence type="ECO:0000259" key="11">
    <source>
        <dbReference type="PROSITE" id="PS50113"/>
    </source>
</evidence>
<organism evidence="12 13">
    <name type="scientific">Solidesulfovibrio aerotolerans</name>
    <dbReference type="NCBI Taxonomy" id="295255"/>
    <lineage>
        <taxon>Bacteria</taxon>
        <taxon>Pseudomonadati</taxon>
        <taxon>Thermodesulfobacteriota</taxon>
        <taxon>Desulfovibrionia</taxon>
        <taxon>Desulfovibrionales</taxon>
        <taxon>Desulfovibrionaceae</taxon>
        <taxon>Solidesulfovibrio</taxon>
    </lineage>
</organism>
<dbReference type="EMBL" id="WVUD01000033">
    <property type="protein sequence ID" value="MYL84481.1"/>
    <property type="molecule type" value="Genomic_DNA"/>
</dbReference>
<dbReference type="SUPFAM" id="SSF55785">
    <property type="entry name" value="PYP-like sensor domain (PAS domain)"/>
    <property type="match status" value="2"/>
</dbReference>
<evidence type="ECO:0000313" key="13">
    <source>
        <dbReference type="Proteomes" id="UP000482487"/>
    </source>
</evidence>
<dbReference type="Gene3D" id="3.30.565.10">
    <property type="entry name" value="Histidine kinase-like ATPase, C-terminal domain"/>
    <property type="match status" value="1"/>
</dbReference>
<name>A0A7C9IME0_9BACT</name>
<gene>
    <name evidence="12" type="ORF">GTA51_15270</name>
</gene>
<dbReference type="InterPro" id="IPR005467">
    <property type="entry name" value="His_kinase_dom"/>
</dbReference>
<evidence type="ECO:0000256" key="7">
    <source>
        <dbReference type="SAM" id="MobiDB-lite"/>
    </source>
</evidence>
<dbReference type="Gene3D" id="1.10.287.130">
    <property type="match status" value="1"/>
</dbReference>
<dbReference type="SMART" id="SM00387">
    <property type="entry name" value="HATPase_c"/>
    <property type="match status" value="1"/>
</dbReference>
<dbReference type="PANTHER" id="PTHR43047">
    <property type="entry name" value="TWO-COMPONENT HISTIDINE PROTEIN KINASE"/>
    <property type="match status" value="1"/>
</dbReference>
<dbReference type="EC" id="2.7.13.3" evidence="2"/>
<evidence type="ECO:0000256" key="4">
    <source>
        <dbReference type="ARBA" id="ARBA00022679"/>
    </source>
</evidence>
<feature type="region of interest" description="Disordered" evidence="7">
    <location>
        <begin position="1"/>
        <end position="20"/>
    </location>
</feature>
<dbReference type="SMART" id="SM00388">
    <property type="entry name" value="HisKA"/>
    <property type="match status" value="1"/>
</dbReference>
<dbReference type="InterPro" id="IPR036097">
    <property type="entry name" value="HisK_dim/P_sf"/>
</dbReference>
<dbReference type="PROSITE" id="PS50112">
    <property type="entry name" value="PAS"/>
    <property type="match status" value="2"/>
</dbReference>
<feature type="domain" description="PAS" evidence="10">
    <location>
        <begin position="165"/>
        <end position="211"/>
    </location>
</feature>
<evidence type="ECO:0000256" key="1">
    <source>
        <dbReference type="ARBA" id="ARBA00000085"/>
    </source>
</evidence>
<dbReference type="InterPro" id="IPR003661">
    <property type="entry name" value="HisK_dim/P_dom"/>
</dbReference>
<feature type="domain" description="Response regulatory" evidence="9">
    <location>
        <begin position="549"/>
        <end position="669"/>
    </location>
</feature>
<evidence type="ECO:0000259" key="10">
    <source>
        <dbReference type="PROSITE" id="PS50112"/>
    </source>
</evidence>
<dbReference type="InterPro" id="IPR001789">
    <property type="entry name" value="Sig_transdc_resp-reg_receiver"/>
</dbReference>
<keyword evidence="3 6" id="KW-0597">Phosphoprotein</keyword>
<dbReference type="Proteomes" id="UP000482487">
    <property type="component" value="Unassembled WGS sequence"/>
</dbReference>
<dbReference type="SMART" id="SM00091">
    <property type="entry name" value="PAS"/>
    <property type="match status" value="2"/>
</dbReference>
<dbReference type="InterPro" id="IPR003594">
    <property type="entry name" value="HATPase_dom"/>
</dbReference>
<feature type="modified residue" description="4-aspartylphosphate" evidence="6">
    <location>
        <position position="604"/>
    </location>
</feature>
<accession>A0A7C9IME0</accession>
<protein>
    <recommendedName>
        <fullName evidence="2">histidine kinase</fullName>
        <ecNumber evidence="2">2.7.13.3</ecNumber>
    </recommendedName>
</protein>
<dbReference type="InterPro" id="IPR000700">
    <property type="entry name" value="PAS-assoc_C"/>
</dbReference>
<dbReference type="FunFam" id="3.30.565.10:FF:000010">
    <property type="entry name" value="Sensor histidine kinase RcsC"/>
    <property type="match status" value="1"/>
</dbReference>
<dbReference type="Pfam" id="PF13426">
    <property type="entry name" value="PAS_9"/>
    <property type="match status" value="2"/>
</dbReference>
<dbReference type="PROSITE" id="PS50109">
    <property type="entry name" value="HIS_KIN"/>
    <property type="match status" value="1"/>
</dbReference>
<dbReference type="Pfam" id="PF02518">
    <property type="entry name" value="HATPase_c"/>
    <property type="match status" value="1"/>
</dbReference>
<feature type="domain" description="PAS" evidence="10">
    <location>
        <begin position="43"/>
        <end position="95"/>
    </location>
</feature>
<dbReference type="PROSITE" id="PS50110">
    <property type="entry name" value="RESPONSE_REGULATORY"/>
    <property type="match status" value="1"/>
</dbReference>
<dbReference type="OrthoDB" id="5378360at2"/>
<dbReference type="InterPro" id="IPR000014">
    <property type="entry name" value="PAS"/>
</dbReference>
<evidence type="ECO:0000256" key="5">
    <source>
        <dbReference type="ARBA" id="ARBA00022777"/>
    </source>
</evidence>
<dbReference type="PRINTS" id="PR00344">
    <property type="entry name" value="BCTRLSENSOR"/>
</dbReference>
<evidence type="ECO:0000313" key="12">
    <source>
        <dbReference type="EMBL" id="MYL84481.1"/>
    </source>
</evidence>
<dbReference type="AlphaFoldDB" id="A0A7C9IME0"/>
<dbReference type="CDD" id="cd00130">
    <property type="entry name" value="PAS"/>
    <property type="match status" value="1"/>
</dbReference>
<dbReference type="GO" id="GO:0000155">
    <property type="term" value="F:phosphorelay sensor kinase activity"/>
    <property type="evidence" value="ECO:0007669"/>
    <property type="project" value="InterPro"/>
</dbReference>
<dbReference type="PROSITE" id="PS50113">
    <property type="entry name" value="PAC"/>
    <property type="match status" value="1"/>
</dbReference>
<keyword evidence="5" id="KW-0418">Kinase</keyword>